<evidence type="ECO:0000256" key="1">
    <source>
        <dbReference type="SAM" id="Phobius"/>
    </source>
</evidence>
<organism evidence="3 4">
    <name type="scientific">Jiella sonneratiae</name>
    <dbReference type="NCBI Taxonomy" id="2816856"/>
    <lineage>
        <taxon>Bacteria</taxon>
        <taxon>Pseudomonadati</taxon>
        <taxon>Pseudomonadota</taxon>
        <taxon>Alphaproteobacteria</taxon>
        <taxon>Hyphomicrobiales</taxon>
        <taxon>Aurantimonadaceae</taxon>
        <taxon>Jiella</taxon>
    </lineage>
</organism>
<dbReference type="EMBL" id="JAFMPY010000004">
    <property type="protein sequence ID" value="MBO0903007.1"/>
    <property type="molecule type" value="Genomic_DNA"/>
</dbReference>
<keyword evidence="1" id="KW-0472">Membrane</keyword>
<gene>
    <name evidence="3" type="ORF">J1C47_05090</name>
</gene>
<evidence type="ECO:0000313" key="3">
    <source>
        <dbReference type="EMBL" id="MBO0903007.1"/>
    </source>
</evidence>
<proteinExistence type="predicted"/>
<accession>A0ABS3J1N6</accession>
<feature type="transmembrane region" description="Helical" evidence="1">
    <location>
        <begin position="56"/>
        <end position="73"/>
    </location>
</feature>
<feature type="transmembrane region" description="Helical" evidence="1">
    <location>
        <begin position="111"/>
        <end position="130"/>
    </location>
</feature>
<evidence type="ECO:0000313" key="4">
    <source>
        <dbReference type="Proteomes" id="UP000664288"/>
    </source>
</evidence>
<feature type="transmembrane region" description="Helical" evidence="1">
    <location>
        <begin position="16"/>
        <end position="35"/>
    </location>
</feature>
<keyword evidence="1" id="KW-0812">Transmembrane</keyword>
<dbReference type="RefSeq" id="WP_207349637.1">
    <property type="nucleotide sequence ID" value="NZ_JAFMPY010000004.1"/>
</dbReference>
<comment type="caution">
    <text evidence="3">The sequence shown here is derived from an EMBL/GenBank/DDBJ whole genome shotgun (WGS) entry which is preliminary data.</text>
</comment>
<sequence>MGDLTHVTVDFSRSHLIFPEVIGTILVILAVAILIRDRRRAMGSGRYWREIFARMDKLRFFGTLLLTVVYFSAMEPVGYRFPNLGLGFLFCSIPYLFAVGFLYLHHRTFRAALPVAAMALVAPTLVWWLFGSVFLLTLP</sequence>
<dbReference type="Pfam" id="PF07331">
    <property type="entry name" value="TctB"/>
    <property type="match status" value="1"/>
</dbReference>
<dbReference type="InterPro" id="IPR009936">
    <property type="entry name" value="DUF1468"/>
</dbReference>
<protein>
    <submittedName>
        <fullName evidence="3">Tripartite tricarboxylate transporter TctB family protein</fullName>
    </submittedName>
</protein>
<keyword evidence="4" id="KW-1185">Reference proteome</keyword>
<feature type="domain" description="DUF1468" evidence="2">
    <location>
        <begin position="17"/>
        <end position="139"/>
    </location>
</feature>
<name>A0ABS3J1N6_9HYPH</name>
<keyword evidence="1" id="KW-1133">Transmembrane helix</keyword>
<reference evidence="3 4" key="1">
    <citation type="submission" date="2021-03" db="EMBL/GenBank/DDBJ databases">
        <title>Whole genome sequence of Jiella sp. MQZ13P-4.</title>
        <authorList>
            <person name="Tuo L."/>
        </authorList>
    </citation>
    <scope>NUCLEOTIDE SEQUENCE [LARGE SCALE GENOMIC DNA]</scope>
    <source>
        <strain evidence="3 4">MQZ13P-4</strain>
    </source>
</reference>
<evidence type="ECO:0000259" key="2">
    <source>
        <dbReference type="Pfam" id="PF07331"/>
    </source>
</evidence>
<dbReference type="Proteomes" id="UP000664288">
    <property type="component" value="Unassembled WGS sequence"/>
</dbReference>
<feature type="transmembrane region" description="Helical" evidence="1">
    <location>
        <begin position="85"/>
        <end position="104"/>
    </location>
</feature>